<evidence type="ECO:0000256" key="1">
    <source>
        <dbReference type="SAM" id="MobiDB-lite"/>
    </source>
</evidence>
<organism evidence="3">
    <name type="scientific">Prunus dulcis</name>
    <name type="common">Almond</name>
    <name type="synonym">Amygdalus dulcis</name>
    <dbReference type="NCBI Taxonomy" id="3755"/>
    <lineage>
        <taxon>Eukaryota</taxon>
        <taxon>Viridiplantae</taxon>
        <taxon>Streptophyta</taxon>
        <taxon>Embryophyta</taxon>
        <taxon>Tracheophyta</taxon>
        <taxon>Spermatophyta</taxon>
        <taxon>Magnoliopsida</taxon>
        <taxon>eudicotyledons</taxon>
        <taxon>Gunneridae</taxon>
        <taxon>Pentapetalae</taxon>
        <taxon>rosids</taxon>
        <taxon>fabids</taxon>
        <taxon>Rosales</taxon>
        <taxon>Rosaceae</taxon>
        <taxon>Amygdaloideae</taxon>
        <taxon>Amygdaleae</taxon>
        <taxon>Prunus</taxon>
    </lineage>
</organism>
<evidence type="ECO:0000259" key="2">
    <source>
        <dbReference type="Pfam" id="PF10157"/>
    </source>
</evidence>
<gene>
    <name evidence="3" type="ORF">Prudu_014215</name>
</gene>
<dbReference type="InterPro" id="IPR046465">
    <property type="entry name" value="BORCS6_C"/>
</dbReference>
<dbReference type="AlphaFoldDB" id="A0A4Y1RHH8"/>
<dbReference type="PANTHER" id="PTHR39708:SF2">
    <property type="entry name" value="BLOC-1-RELATED COMPLEX SUBUNIT 6 C-TERMINAL HELIX DOMAIN-CONTAINING PROTEIN"/>
    <property type="match status" value="1"/>
</dbReference>
<feature type="domain" description="BLOC-1-related complex subunit 6 C-terminal helix" evidence="2">
    <location>
        <begin position="82"/>
        <end position="147"/>
    </location>
</feature>
<dbReference type="PANTHER" id="PTHR39708">
    <property type="entry name" value="OS07G0483400 PROTEIN"/>
    <property type="match status" value="1"/>
</dbReference>
<feature type="compositionally biased region" description="Basic and acidic residues" evidence="1">
    <location>
        <begin position="63"/>
        <end position="73"/>
    </location>
</feature>
<sequence>MASQAGPLWAGRKALLVAPENEGKMEEDGGERAQRRHPTSSETLISEPHLDPPSTCSETTLHSGEEDRTESKPELNQTEIFRTLEVVERDSLAIADSFTTLFASLRLALSEVTSNSVDHMHCFSEAAGRLQESVLDCATKGNRYINSSLRKVLRRNVDALDSGHGQLHRNLCYISPGYFGSENYGYIS</sequence>
<feature type="region of interest" description="Disordered" evidence="1">
    <location>
        <begin position="1"/>
        <end position="76"/>
    </location>
</feature>
<evidence type="ECO:0000313" key="3">
    <source>
        <dbReference type="EMBL" id="BBH03367.1"/>
    </source>
</evidence>
<feature type="compositionally biased region" description="Basic and acidic residues" evidence="1">
    <location>
        <begin position="21"/>
        <end position="33"/>
    </location>
</feature>
<name>A0A4Y1RHH8_PRUDU</name>
<proteinExistence type="predicted"/>
<dbReference type="EMBL" id="AP019301">
    <property type="protein sequence ID" value="BBH03367.1"/>
    <property type="molecule type" value="Genomic_DNA"/>
</dbReference>
<dbReference type="Pfam" id="PF10157">
    <property type="entry name" value="BORCS6"/>
    <property type="match status" value="1"/>
</dbReference>
<reference evidence="3" key="1">
    <citation type="journal article" date="2019" name="Science">
        <title>Mutation of a bHLH transcription factor allowed almond domestication.</title>
        <authorList>
            <person name="Sanchez-Perez R."/>
            <person name="Pavan S."/>
            <person name="Mazzeo R."/>
            <person name="Moldovan C."/>
            <person name="Aiese Cigliano R."/>
            <person name="Del Cueto J."/>
            <person name="Ricciardi F."/>
            <person name="Lotti C."/>
            <person name="Ricciardi L."/>
            <person name="Dicenta F."/>
            <person name="Lopez-Marques R.L."/>
            <person name="Lindberg Moller B."/>
        </authorList>
    </citation>
    <scope>NUCLEOTIDE SEQUENCE</scope>
</reference>
<accession>A0A4Y1RHH8</accession>
<protein>
    <recommendedName>
        <fullName evidence="2">BLOC-1-related complex subunit 6 C-terminal helix domain-containing protein</fullName>
    </recommendedName>
</protein>